<gene>
    <name evidence="4" type="primary">sxy</name>
    <name evidence="3" type="ORF">I5U13_02885</name>
    <name evidence="4" type="ORF">NCTC10036_04569</name>
</gene>
<dbReference type="PIRSF" id="PIRSF028788">
    <property type="entry name" value="TfoX_Sxy"/>
    <property type="match status" value="1"/>
</dbReference>
<dbReference type="PANTHER" id="PTHR36121:SF1">
    <property type="entry name" value="PROTEIN SXY"/>
    <property type="match status" value="1"/>
</dbReference>
<dbReference type="Pfam" id="PF04994">
    <property type="entry name" value="TfoX_C"/>
    <property type="match status" value="1"/>
</dbReference>
<dbReference type="InterPro" id="IPR007077">
    <property type="entry name" value="TfoX_C"/>
</dbReference>
<sequence>MHGRTIARVAQAKACFNTLGTITTRSQFGGYGLLADGVMFAVVADGEMYLRATKSLESEFRARGMVNMVYSKRGVPIIMRYYWVDHQLWGEPQALFTLAWQAKREANKEIQSRSRGSRRLKGLPNIDAGLERLLWRVGIRDVYDLRLQGAKGSFQKLMRQQKKLGLKALLSLAGAIAGYHHAALPDEIRGELSAWFNQQMPQ</sequence>
<evidence type="ECO:0000313" key="3">
    <source>
        <dbReference type="EMBL" id="MBH1928613.1"/>
    </source>
</evidence>
<dbReference type="InterPro" id="IPR007076">
    <property type="entry name" value="TfoX_N"/>
</dbReference>
<evidence type="ECO:0000259" key="1">
    <source>
        <dbReference type="Pfam" id="PF04993"/>
    </source>
</evidence>
<dbReference type="SUPFAM" id="SSF159894">
    <property type="entry name" value="YgaC/TfoX-N like"/>
    <property type="match status" value="1"/>
</dbReference>
<dbReference type="PANTHER" id="PTHR36121">
    <property type="entry name" value="PROTEIN SXY"/>
    <property type="match status" value="1"/>
</dbReference>
<reference evidence="3 6" key="2">
    <citation type="submission" date="2020-11" db="EMBL/GenBank/DDBJ databases">
        <title>Enhanced detection system for hospital associated transmission using whole genome sequencing surveillance.</title>
        <authorList>
            <person name="Harrison L.H."/>
            <person name="Van Tyne D."/>
            <person name="Marsh J.W."/>
            <person name="Griffith M.P."/>
            <person name="Snyder D.J."/>
            <person name="Cooper V.S."/>
            <person name="Mustapha M."/>
        </authorList>
    </citation>
    <scope>NUCLEOTIDE SEQUENCE [LARGE SCALE GENOMIC DNA]</scope>
    <source>
        <strain evidence="3 6">SER00230</strain>
    </source>
</reference>
<dbReference type="Gene3D" id="3.30.1460.30">
    <property type="entry name" value="YgaC/TfoX-N like chaperone"/>
    <property type="match status" value="1"/>
</dbReference>
<dbReference type="Pfam" id="PF04993">
    <property type="entry name" value="TfoX_N"/>
    <property type="match status" value="1"/>
</dbReference>
<proteinExistence type="predicted"/>
<dbReference type="GO" id="GO:0030420">
    <property type="term" value="P:establishment of competence for transformation"/>
    <property type="evidence" value="ECO:0007669"/>
    <property type="project" value="InterPro"/>
</dbReference>
<feature type="domain" description="TfoX C-terminal" evidence="2">
    <location>
        <begin position="118"/>
        <end position="195"/>
    </location>
</feature>
<dbReference type="InterPro" id="IPR047525">
    <property type="entry name" value="TfoX-like"/>
</dbReference>
<dbReference type="InterPro" id="IPR026256">
    <property type="entry name" value="TfoX-like_gammaprotbact"/>
</dbReference>
<reference evidence="4 5" key="1">
    <citation type="submission" date="2018-12" db="EMBL/GenBank/DDBJ databases">
        <authorList>
            <consortium name="Pathogen Informatics"/>
        </authorList>
    </citation>
    <scope>NUCLEOTIDE SEQUENCE [LARGE SCALE GENOMIC DNA]</scope>
    <source>
        <strain evidence="4 5">NCTC10036</strain>
    </source>
</reference>
<evidence type="ECO:0000259" key="2">
    <source>
        <dbReference type="Pfam" id="PF04994"/>
    </source>
</evidence>
<dbReference type="EMBL" id="JADULK010000001">
    <property type="protein sequence ID" value="MBH1928613.1"/>
    <property type="molecule type" value="Genomic_DNA"/>
</dbReference>
<keyword evidence="6" id="KW-1185">Reference proteome</keyword>
<dbReference type="AlphaFoldDB" id="A0A3S4WRQ9"/>
<dbReference type="Gene3D" id="1.10.150.20">
    <property type="entry name" value="5' to 3' exonuclease, C-terminal subdomain"/>
    <property type="match status" value="1"/>
</dbReference>
<dbReference type="EMBL" id="LR134493">
    <property type="protein sequence ID" value="VEI72076.1"/>
    <property type="molecule type" value="Genomic_DNA"/>
</dbReference>
<dbReference type="RefSeq" id="WP_126533267.1">
    <property type="nucleotide sequence ID" value="NZ_JADULK010000001.1"/>
</dbReference>
<protein>
    <submittedName>
        <fullName evidence="4">Regulator of competence-specific genes</fullName>
    </submittedName>
    <submittedName>
        <fullName evidence="3">TfoX/Sxy family DNA transformation protein</fullName>
    </submittedName>
</protein>
<feature type="domain" description="TfoX N-terminal" evidence="1">
    <location>
        <begin position="16"/>
        <end position="103"/>
    </location>
</feature>
<name>A0A3S4WRQ9_SERRU</name>
<evidence type="ECO:0000313" key="6">
    <source>
        <dbReference type="Proteomes" id="UP000624159"/>
    </source>
</evidence>
<dbReference type="Proteomes" id="UP000281904">
    <property type="component" value="Chromosome"/>
</dbReference>
<evidence type="ECO:0000313" key="4">
    <source>
        <dbReference type="EMBL" id="VEI72076.1"/>
    </source>
</evidence>
<accession>A0A3S4WRQ9</accession>
<organism evidence="4 5">
    <name type="scientific">Serratia rubidaea</name>
    <name type="common">Serratia marinorubra</name>
    <dbReference type="NCBI Taxonomy" id="61652"/>
    <lineage>
        <taxon>Bacteria</taxon>
        <taxon>Pseudomonadati</taxon>
        <taxon>Pseudomonadota</taxon>
        <taxon>Gammaproteobacteria</taxon>
        <taxon>Enterobacterales</taxon>
        <taxon>Yersiniaceae</taxon>
        <taxon>Serratia</taxon>
    </lineage>
</organism>
<evidence type="ECO:0000313" key="5">
    <source>
        <dbReference type="Proteomes" id="UP000281904"/>
    </source>
</evidence>
<dbReference type="Proteomes" id="UP000624159">
    <property type="component" value="Unassembled WGS sequence"/>
</dbReference>